<dbReference type="Gene3D" id="2.10.50.10">
    <property type="entry name" value="Tumor Necrosis Factor Receptor, subunit A, domain 2"/>
    <property type="match status" value="2"/>
</dbReference>
<dbReference type="SMART" id="SM01411">
    <property type="entry name" value="Ephrin_rec_like"/>
    <property type="match status" value="5"/>
</dbReference>
<dbReference type="CTD" id="20231971"/>
<dbReference type="AlphaFoldDB" id="V3ZKW1"/>
<dbReference type="HOGENOM" id="CLU_954897_0_0_1"/>
<dbReference type="InterPro" id="IPR011641">
    <property type="entry name" value="Tyr-kin_ephrin_A/B_rcpt-like"/>
</dbReference>
<dbReference type="KEGG" id="lgi:LOTGIDRAFT_121441"/>
<organism evidence="2 3">
    <name type="scientific">Lottia gigantea</name>
    <name type="common">Giant owl limpet</name>
    <dbReference type="NCBI Taxonomy" id="225164"/>
    <lineage>
        <taxon>Eukaryota</taxon>
        <taxon>Metazoa</taxon>
        <taxon>Spiralia</taxon>
        <taxon>Lophotrochozoa</taxon>
        <taxon>Mollusca</taxon>
        <taxon>Gastropoda</taxon>
        <taxon>Patellogastropoda</taxon>
        <taxon>Lottioidea</taxon>
        <taxon>Lottiidae</taxon>
        <taxon>Lottia</taxon>
    </lineage>
</organism>
<dbReference type="Proteomes" id="UP000030746">
    <property type="component" value="Unassembled WGS sequence"/>
</dbReference>
<dbReference type="OrthoDB" id="413581at2759"/>
<evidence type="ECO:0000259" key="1">
    <source>
        <dbReference type="Pfam" id="PF07699"/>
    </source>
</evidence>
<feature type="domain" description="Tyrosine-protein kinase ephrin type A/B receptor-like" evidence="1">
    <location>
        <begin position="154"/>
        <end position="195"/>
    </location>
</feature>
<dbReference type="GeneID" id="20231971"/>
<protein>
    <recommendedName>
        <fullName evidence="1">Tyrosine-protein kinase ephrin type A/B receptor-like domain-containing protein</fullName>
    </recommendedName>
</protein>
<evidence type="ECO:0000313" key="2">
    <source>
        <dbReference type="EMBL" id="ESO91998.1"/>
    </source>
</evidence>
<dbReference type="InterPro" id="IPR009030">
    <property type="entry name" value="Growth_fac_rcpt_cys_sf"/>
</dbReference>
<accession>V3ZKW1</accession>
<reference evidence="2 3" key="1">
    <citation type="journal article" date="2013" name="Nature">
        <title>Insights into bilaterian evolution from three spiralian genomes.</title>
        <authorList>
            <person name="Simakov O."/>
            <person name="Marletaz F."/>
            <person name="Cho S.J."/>
            <person name="Edsinger-Gonzales E."/>
            <person name="Havlak P."/>
            <person name="Hellsten U."/>
            <person name="Kuo D.H."/>
            <person name="Larsson T."/>
            <person name="Lv J."/>
            <person name="Arendt D."/>
            <person name="Savage R."/>
            <person name="Osoegawa K."/>
            <person name="de Jong P."/>
            <person name="Grimwood J."/>
            <person name="Chapman J.A."/>
            <person name="Shapiro H."/>
            <person name="Aerts A."/>
            <person name="Otillar R.P."/>
            <person name="Terry A.Y."/>
            <person name="Boore J.L."/>
            <person name="Grigoriev I.V."/>
            <person name="Lindberg D.R."/>
            <person name="Seaver E.C."/>
            <person name="Weisblat D.A."/>
            <person name="Putnam N.H."/>
            <person name="Rokhsar D.S."/>
        </authorList>
    </citation>
    <scope>NUCLEOTIDE SEQUENCE [LARGE SCALE GENOMIC DNA]</scope>
</reference>
<sequence length="301" mass="32118">MINESQDANLFQEPCPEGTYTDILGTPDLASCKSCPPTKYCPQATDIPIDCPLGYYCPPGTAALNQYPCPAGTYSNQTTRTNINDCLSCPGGYCPEGSSVPLLCQAGYYLNSTGNSDVSHCITCTSGMYCAGSGNTIPDGPYTPQPVEYNCTLGHYCPSGSTSPIRCNSGSYQDEIGQWTCKACPAGYYCDNTMSPVVLYNDSSCPTGFYCPENTTRNGVTGNICPPGYYCESGSPYPTPCQPGTYSPSEGNTAVSDCLPCSFGEYCGSYNLTQSTGKLNSNVKSYQHIYSCNFLSCHHAE</sequence>
<proteinExistence type="predicted"/>
<dbReference type="Pfam" id="PF07699">
    <property type="entry name" value="Ephrin_rec_like"/>
    <property type="match status" value="1"/>
</dbReference>
<dbReference type="PANTHER" id="PTHR46104:SF1">
    <property type="entry name" value="GENE 9195-RELATED"/>
    <property type="match status" value="1"/>
</dbReference>
<dbReference type="PANTHER" id="PTHR46104">
    <property type="entry name" value="GENE 9195-RELATED-RELATED"/>
    <property type="match status" value="1"/>
</dbReference>
<name>V3ZKW1_LOTGI</name>
<keyword evidence="3" id="KW-1185">Reference proteome</keyword>
<evidence type="ECO:0000313" key="3">
    <source>
        <dbReference type="Proteomes" id="UP000030746"/>
    </source>
</evidence>
<dbReference type="OMA" id="SCEYLDG"/>
<dbReference type="RefSeq" id="XP_009057310.1">
    <property type="nucleotide sequence ID" value="XM_009059062.1"/>
</dbReference>
<dbReference type="SUPFAM" id="SSF57184">
    <property type="entry name" value="Growth factor receptor domain"/>
    <property type="match status" value="2"/>
</dbReference>
<dbReference type="STRING" id="225164.V3ZKW1"/>
<gene>
    <name evidence="2" type="ORF">LOTGIDRAFT_121441</name>
</gene>
<dbReference type="EMBL" id="KB202163">
    <property type="protein sequence ID" value="ESO91998.1"/>
    <property type="molecule type" value="Genomic_DNA"/>
</dbReference>
<dbReference type="SUPFAM" id="SSF57586">
    <property type="entry name" value="TNF receptor-like"/>
    <property type="match status" value="1"/>
</dbReference>